<dbReference type="KEGG" id="kbs:EPA93_47360"/>
<dbReference type="PRINTS" id="PR00413">
    <property type="entry name" value="HADHALOGNASE"/>
</dbReference>
<dbReference type="Pfam" id="PF00702">
    <property type="entry name" value="Hydrolase"/>
    <property type="match status" value="1"/>
</dbReference>
<dbReference type="InterPro" id="IPR006439">
    <property type="entry name" value="HAD-SF_hydro_IA"/>
</dbReference>
<evidence type="ECO:0000313" key="2">
    <source>
        <dbReference type="EMBL" id="QBD83179.1"/>
    </source>
</evidence>
<accession>A0A4P6K4L3</accession>
<organism evidence="2 3">
    <name type="scientific">Ktedonosporobacter rubrisoli</name>
    <dbReference type="NCBI Taxonomy" id="2509675"/>
    <lineage>
        <taxon>Bacteria</taxon>
        <taxon>Bacillati</taxon>
        <taxon>Chloroflexota</taxon>
        <taxon>Ktedonobacteria</taxon>
        <taxon>Ktedonobacterales</taxon>
        <taxon>Ktedonosporobacteraceae</taxon>
        <taxon>Ktedonosporobacter</taxon>
    </lineage>
</organism>
<keyword evidence="3" id="KW-1185">Reference proteome</keyword>
<dbReference type="RefSeq" id="WP_129894245.1">
    <property type="nucleotide sequence ID" value="NZ_CP035758.1"/>
</dbReference>
<evidence type="ECO:0000313" key="3">
    <source>
        <dbReference type="Proteomes" id="UP000290365"/>
    </source>
</evidence>
<dbReference type="SFLD" id="SFLDS00003">
    <property type="entry name" value="Haloacid_Dehalogenase"/>
    <property type="match status" value="1"/>
</dbReference>
<protein>
    <submittedName>
        <fullName evidence="2">HAD family hydrolase</fullName>
    </submittedName>
</protein>
<dbReference type="InterPro" id="IPR051540">
    <property type="entry name" value="S-2-haloacid_dehalogenase"/>
</dbReference>
<dbReference type="EMBL" id="CP035758">
    <property type="protein sequence ID" value="QBD83179.1"/>
    <property type="molecule type" value="Genomic_DNA"/>
</dbReference>
<dbReference type="InterPro" id="IPR023214">
    <property type="entry name" value="HAD_sf"/>
</dbReference>
<dbReference type="Gene3D" id="3.40.50.1000">
    <property type="entry name" value="HAD superfamily/HAD-like"/>
    <property type="match status" value="1"/>
</dbReference>
<dbReference type="SFLD" id="SFLDG01129">
    <property type="entry name" value="C1.5:_HAD__Beta-PGM__Phosphata"/>
    <property type="match status" value="1"/>
</dbReference>
<dbReference type="OrthoDB" id="9802350at2"/>
<keyword evidence="1 2" id="KW-0378">Hydrolase</keyword>
<gene>
    <name evidence="2" type="ORF">EPA93_47360</name>
</gene>
<dbReference type="Proteomes" id="UP000290365">
    <property type="component" value="Chromosome"/>
</dbReference>
<dbReference type="PANTHER" id="PTHR43316">
    <property type="entry name" value="HYDROLASE, HALOACID DELAHOGENASE-RELATED"/>
    <property type="match status" value="1"/>
</dbReference>
<dbReference type="SUPFAM" id="SSF56784">
    <property type="entry name" value="HAD-like"/>
    <property type="match status" value="1"/>
</dbReference>
<proteinExistence type="predicted"/>
<sequence>MTSLQAVVFDLGGTLVDWPDWDSDAGRRWGLSYDYLVACYPERSWPSQADYVQAMREAEKYHWQQVEAQQTSSTPAALLTAGFRRLDLSVSAEELLDALDGYARAVDGWAIVFPDAVSTLQQIRQRDLRIGLLSNTWWAAEWHNADLVVHGLAPLLDEIVYTSDLPHSKPHPSVFLEVTARLQVEPSRCVMVGDRMFDDIGGALGVGMRAVWRETKYPWPRPEQIVPSAKISALAELLPLLDGWL</sequence>
<dbReference type="InterPro" id="IPR036412">
    <property type="entry name" value="HAD-like_sf"/>
</dbReference>
<dbReference type="GO" id="GO:0016787">
    <property type="term" value="F:hydrolase activity"/>
    <property type="evidence" value="ECO:0007669"/>
    <property type="project" value="UniProtKB-KW"/>
</dbReference>
<dbReference type="AlphaFoldDB" id="A0A4P6K4L3"/>
<evidence type="ECO:0000256" key="1">
    <source>
        <dbReference type="ARBA" id="ARBA00022801"/>
    </source>
</evidence>
<name>A0A4P6K4L3_KTERU</name>
<reference evidence="2 3" key="1">
    <citation type="submission" date="2019-01" db="EMBL/GenBank/DDBJ databases">
        <title>Ktedonosporobacter rubrisoli SCAWS-G2.</title>
        <authorList>
            <person name="Huang Y."/>
            <person name="Yan B."/>
        </authorList>
    </citation>
    <scope>NUCLEOTIDE SEQUENCE [LARGE SCALE GENOMIC DNA]</scope>
    <source>
        <strain evidence="2 3">SCAWS-G2</strain>
    </source>
</reference>
<dbReference type="NCBIfam" id="TIGR01549">
    <property type="entry name" value="HAD-SF-IA-v1"/>
    <property type="match status" value="1"/>
</dbReference>